<proteinExistence type="predicted"/>
<dbReference type="STRING" id="1111676.MHC_04620"/>
<organism evidence="2 3">
    <name type="scientific">Mycoplasma haemocanis (strain Illinois)</name>
    <dbReference type="NCBI Taxonomy" id="1111676"/>
    <lineage>
        <taxon>Bacteria</taxon>
        <taxon>Bacillati</taxon>
        <taxon>Mycoplasmatota</taxon>
        <taxon>Mollicutes</taxon>
        <taxon>Mycoplasmataceae</taxon>
        <taxon>Mycoplasma</taxon>
    </lineage>
</organism>
<gene>
    <name evidence="2" type="ordered locus">MHC_04620</name>
</gene>
<feature type="region of interest" description="Disordered" evidence="1">
    <location>
        <begin position="164"/>
        <end position="193"/>
    </location>
</feature>
<dbReference type="HOGENOM" id="CLU_098620_0_0_14"/>
<keyword evidence="3" id="KW-1185">Reference proteome</keyword>
<reference evidence="2 3" key="1">
    <citation type="journal article" date="2012" name="J. Bacteriol.">
        <title>Complete genome sequence of Mycoplasma haemocanis strain Illinois.</title>
        <authorList>
            <person name="do Nascimento N.C."/>
            <person name="Guimaraes A.M."/>
            <person name="Santos A.P."/>
            <person name="Sanmiguel P.J."/>
            <person name="Messick J.B."/>
        </authorList>
    </citation>
    <scope>NUCLEOTIDE SEQUENCE [LARGE SCALE GENOMIC DNA]</scope>
    <source>
        <strain evidence="2 3">Illinois</strain>
    </source>
</reference>
<protein>
    <submittedName>
        <fullName evidence="2">Uncharacterized protein</fullName>
    </submittedName>
</protein>
<accession>H6N808</accession>
<dbReference type="AlphaFoldDB" id="H6N808"/>
<evidence type="ECO:0000313" key="3">
    <source>
        <dbReference type="Proteomes" id="UP000009135"/>
    </source>
</evidence>
<dbReference type="Proteomes" id="UP000009135">
    <property type="component" value="Chromosome"/>
</dbReference>
<evidence type="ECO:0000313" key="2">
    <source>
        <dbReference type="EMBL" id="AEW45780.1"/>
    </source>
</evidence>
<dbReference type="KEGG" id="mhe:MHC_04620"/>
<dbReference type="OrthoDB" id="9821758at2"/>
<dbReference type="EMBL" id="CP003199">
    <property type="protein sequence ID" value="AEW45780.1"/>
    <property type="molecule type" value="Genomic_DNA"/>
</dbReference>
<evidence type="ECO:0000256" key="1">
    <source>
        <dbReference type="SAM" id="MobiDB-lite"/>
    </source>
</evidence>
<name>H6N808_MYCHN</name>
<sequence length="218" mass="23870">MPLPIAKTAAGLTAIGGVSGLGYLAVKNFPSREDNKSTISKLFSEQGRTLLTKGVDTDQWNARWSEYSKENVWNLKNSTPSTGTAPETFIEKCISNAEVKVFGIEDPLYLDVVKYCSKDFTIEALIGENSGAELLNTADSQDTSGWAAAWKNYLRDNGANENPWNVTGWESAKGDQSAPPSDFRTKCGSKKAEKAYGVKDSKFKNFVDWCTKVKTSQA</sequence>